<evidence type="ECO:0000256" key="3">
    <source>
        <dbReference type="ARBA" id="ARBA00020042"/>
    </source>
</evidence>
<accession>A0A6N7LA83</accession>
<comment type="subcellular location">
    <subcellularLocation>
        <location evidence="1">Cell inner membrane</location>
        <topology evidence="1">Single-pass membrane protein</topology>
    </subcellularLocation>
</comment>
<dbReference type="GO" id="GO:0015627">
    <property type="term" value="C:type II protein secretion system complex"/>
    <property type="evidence" value="ECO:0007669"/>
    <property type="project" value="InterPro"/>
</dbReference>
<dbReference type="GO" id="GO:0015628">
    <property type="term" value="P:protein secretion by the type II secretion system"/>
    <property type="evidence" value="ECO:0007669"/>
    <property type="project" value="InterPro"/>
</dbReference>
<dbReference type="InterPro" id="IPR013545">
    <property type="entry name" value="T2SS_protein-GspG_C"/>
</dbReference>
<dbReference type="PANTHER" id="PTHR30093">
    <property type="entry name" value="GENERAL SECRETION PATHWAY PROTEIN G"/>
    <property type="match status" value="1"/>
</dbReference>
<dbReference type="EMBL" id="WITC01000033">
    <property type="protein sequence ID" value="MQX14642.1"/>
    <property type="molecule type" value="Genomic_DNA"/>
</dbReference>
<dbReference type="Gene3D" id="3.30.700.10">
    <property type="entry name" value="Glycoprotein, Type 4 Pilin"/>
    <property type="match status" value="1"/>
</dbReference>
<evidence type="ECO:0000256" key="1">
    <source>
        <dbReference type="ARBA" id="ARBA00004377"/>
    </source>
</evidence>
<evidence type="ECO:0000256" key="9">
    <source>
        <dbReference type="ARBA" id="ARBA00023136"/>
    </source>
</evidence>
<keyword evidence="7" id="KW-0812">Transmembrane</keyword>
<comment type="similarity">
    <text evidence="2">Belongs to the GSP G family.</text>
</comment>
<dbReference type="Proteomes" id="UP000439983">
    <property type="component" value="Unassembled WGS sequence"/>
</dbReference>
<evidence type="ECO:0000256" key="10">
    <source>
        <dbReference type="SAM" id="MobiDB-lite"/>
    </source>
</evidence>
<keyword evidence="5" id="KW-0488">Methylation</keyword>
<dbReference type="InterPro" id="IPR000983">
    <property type="entry name" value="Bac_GSPG_pilin"/>
</dbReference>
<comment type="caution">
    <text evidence="12">The sequence shown here is derived from an EMBL/GenBank/DDBJ whole genome shotgun (WGS) entry which is preliminary data.</text>
</comment>
<feature type="domain" description="Type II secretion system protein GspG C-terminal" evidence="11">
    <location>
        <begin position="51"/>
        <end position="155"/>
    </location>
</feature>
<dbReference type="InterPro" id="IPR045584">
    <property type="entry name" value="Pilin-like"/>
</dbReference>
<keyword evidence="9" id="KW-0472">Membrane</keyword>
<evidence type="ECO:0000259" key="11">
    <source>
        <dbReference type="Pfam" id="PF08334"/>
    </source>
</evidence>
<evidence type="ECO:0000256" key="7">
    <source>
        <dbReference type="ARBA" id="ARBA00022692"/>
    </source>
</evidence>
<evidence type="ECO:0000256" key="6">
    <source>
        <dbReference type="ARBA" id="ARBA00022519"/>
    </source>
</evidence>
<feature type="region of interest" description="Disordered" evidence="10">
    <location>
        <begin position="135"/>
        <end position="156"/>
    </location>
</feature>
<organism evidence="12 13">
    <name type="scientific">Sinorhizobium terangae</name>
    <dbReference type="NCBI Taxonomy" id="110322"/>
    <lineage>
        <taxon>Bacteria</taxon>
        <taxon>Pseudomonadati</taxon>
        <taxon>Pseudomonadota</taxon>
        <taxon>Alphaproteobacteria</taxon>
        <taxon>Hyphomicrobiales</taxon>
        <taxon>Rhizobiaceae</taxon>
        <taxon>Sinorhizobium/Ensifer group</taxon>
        <taxon>Sinorhizobium</taxon>
    </lineage>
</organism>
<dbReference type="Pfam" id="PF07963">
    <property type="entry name" value="N_methyl"/>
    <property type="match status" value="1"/>
</dbReference>
<dbReference type="InterPro" id="IPR012902">
    <property type="entry name" value="N_methyl_site"/>
</dbReference>
<dbReference type="AlphaFoldDB" id="A0A6N7LA83"/>
<dbReference type="SUPFAM" id="SSF54523">
    <property type="entry name" value="Pili subunits"/>
    <property type="match status" value="1"/>
</dbReference>
<feature type="compositionally biased region" description="Basic and acidic residues" evidence="10">
    <location>
        <begin position="142"/>
        <end position="156"/>
    </location>
</feature>
<keyword evidence="6" id="KW-0997">Cell inner membrane</keyword>
<evidence type="ECO:0000256" key="5">
    <source>
        <dbReference type="ARBA" id="ARBA00022481"/>
    </source>
</evidence>
<evidence type="ECO:0000256" key="4">
    <source>
        <dbReference type="ARBA" id="ARBA00022475"/>
    </source>
</evidence>
<evidence type="ECO:0000313" key="13">
    <source>
        <dbReference type="Proteomes" id="UP000439983"/>
    </source>
</evidence>
<reference evidence="12 13" key="1">
    <citation type="journal article" date="2013" name="Genome Biol.">
        <title>Comparative genomics of the core and accessory genomes of 48 Sinorhizobium strains comprising five genospecies.</title>
        <authorList>
            <person name="Sugawara M."/>
            <person name="Epstein B."/>
            <person name="Badgley B.D."/>
            <person name="Unno T."/>
            <person name="Xu L."/>
            <person name="Reese J."/>
            <person name="Gyaneshwar P."/>
            <person name="Denny R."/>
            <person name="Mudge J."/>
            <person name="Bharti A.K."/>
            <person name="Farmer A.D."/>
            <person name="May G.D."/>
            <person name="Woodward J.E."/>
            <person name="Medigue C."/>
            <person name="Vallenet D."/>
            <person name="Lajus A."/>
            <person name="Rouy Z."/>
            <person name="Martinez-Vaz B."/>
            <person name="Tiffin P."/>
            <person name="Young N.D."/>
            <person name="Sadowsky M.J."/>
        </authorList>
    </citation>
    <scope>NUCLEOTIDE SEQUENCE [LARGE SCALE GENOMIC DNA]</scope>
    <source>
        <strain evidence="12 13">USDA4894</strain>
    </source>
</reference>
<dbReference type="PRINTS" id="PR00813">
    <property type="entry name" value="BCTERIALGSPG"/>
</dbReference>
<dbReference type="RefSeq" id="WP_153437788.1">
    <property type="nucleotide sequence ID" value="NZ_JACIGA010000008.1"/>
</dbReference>
<keyword evidence="13" id="KW-1185">Reference proteome</keyword>
<proteinExistence type="inferred from homology"/>
<dbReference type="OrthoDB" id="9795612at2"/>
<keyword evidence="4" id="KW-1003">Cell membrane</keyword>
<gene>
    <name evidence="12" type="primary">gspG</name>
    <name evidence="12" type="ORF">GHK62_07665</name>
</gene>
<name>A0A6N7LA83_SINTE</name>
<dbReference type="Pfam" id="PF08334">
    <property type="entry name" value="T2SSG"/>
    <property type="match status" value="1"/>
</dbReference>
<evidence type="ECO:0000313" key="12">
    <source>
        <dbReference type="EMBL" id="MQX14642.1"/>
    </source>
</evidence>
<evidence type="ECO:0000256" key="8">
    <source>
        <dbReference type="ARBA" id="ARBA00022989"/>
    </source>
</evidence>
<evidence type="ECO:0000256" key="2">
    <source>
        <dbReference type="ARBA" id="ARBA00009984"/>
    </source>
</evidence>
<sequence>MLLPPLIRKARPSDRNCARPNEEGNEAGFTLVELLVVLAIIGLTTAFVAPRVLNYLGTAKADSAKIQIRNLESSLELYFLDLGQYPTTEEGLAALSSAPQNAKSWNGPYLKNAADLKDPWGNVYRYQAPEGDQSFVVSSFGRDGKPGGEGEDRDLP</sequence>
<dbReference type="PANTHER" id="PTHR30093:SF45">
    <property type="entry name" value="TYPE II SECRETION SYSTEM CORE PROTEIN G"/>
    <property type="match status" value="1"/>
</dbReference>
<protein>
    <recommendedName>
        <fullName evidence="3">Type II secretion system core protein G</fullName>
    </recommendedName>
</protein>
<dbReference type="NCBIfam" id="TIGR01710">
    <property type="entry name" value="typeII_sec_gspG"/>
    <property type="match status" value="1"/>
</dbReference>
<dbReference type="NCBIfam" id="TIGR02532">
    <property type="entry name" value="IV_pilin_GFxxxE"/>
    <property type="match status" value="1"/>
</dbReference>
<dbReference type="GO" id="GO:0005886">
    <property type="term" value="C:plasma membrane"/>
    <property type="evidence" value="ECO:0007669"/>
    <property type="project" value="UniProtKB-SubCell"/>
</dbReference>
<keyword evidence="8" id="KW-1133">Transmembrane helix</keyword>
<dbReference type="PROSITE" id="PS00409">
    <property type="entry name" value="PROKAR_NTER_METHYL"/>
    <property type="match status" value="1"/>
</dbReference>
<dbReference type="InterPro" id="IPR010054">
    <property type="entry name" value="Type2_sec_GspG"/>
</dbReference>